<accession>A0A7U2F2J9</accession>
<dbReference type="VEuPathDB" id="FungiDB:JI435_086410"/>
<dbReference type="InterPro" id="IPR003607">
    <property type="entry name" value="HD/PDEase_dom"/>
</dbReference>
<gene>
    <name evidence="2" type="ORF">JI435_086410</name>
</gene>
<sequence>MSADTKNNGLAANGWTAVPRSFKKSLADVDKSKQAELTVDKAGAPSTDLARKTHEFAKEKLPEKTFNHSMRVWYYGKAIVQTHFPHLAPLLETYYLTCLLHDIGTTAENMHGTHMSFEYYGAFKALNFLRDNGASQDQAEAVSEAIIRHADLGETGTLSSLGMMIQLSTVFDQCDYRVVANRVWLETEPLRHDYDDPRQHRAFEKKSQHQASHINMTSSLRLSHRILPSTAVCRSVPKRAAGTIPQSVNLHINATRPSIRGTQPP</sequence>
<keyword evidence="3" id="KW-1185">Reference proteome</keyword>
<dbReference type="AlphaFoldDB" id="A0A7U2F2J9"/>
<dbReference type="SMART" id="SM00471">
    <property type="entry name" value="HDc"/>
    <property type="match status" value="1"/>
</dbReference>
<dbReference type="Pfam" id="PF01966">
    <property type="entry name" value="HD"/>
    <property type="match status" value="1"/>
</dbReference>
<protein>
    <recommendedName>
        <fullName evidence="1">HD domain-containing protein</fullName>
    </recommendedName>
</protein>
<organism evidence="2 3">
    <name type="scientific">Phaeosphaeria nodorum (strain SN15 / ATCC MYA-4574 / FGSC 10173)</name>
    <name type="common">Glume blotch fungus</name>
    <name type="synonym">Parastagonospora nodorum</name>
    <dbReference type="NCBI Taxonomy" id="321614"/>
    <lineage>
        <taxon>Eukaryota</taxon>
        <taxon>Fungi</taxon>
        <taxon>Dikarya</taxon>
        <taxon>Ascomycota</taxon>
        <taxon>Pezizomycotina</taxon>
        <taxon>Dothideomycetes</taxon>
        <taxon>Pleosporomycetidae</taxon>
        <taxon>Pleosporales</taxon>
        <taxon>Pleosporineae</taxon>
        <taxon>Phaeosphaeriaceae</taxon>
        <taxon>Parastagonospora</taxon>
    </lineage>
</organism>
<dbReference type="PANTHER" id="PTHR35569">
    <property type="entry name" value="CYANAMIDE HYDRATASE DDI2-RELATED"/>
    <property type="match status" value="1"/>
</dbReference>
<dbReference type="EMBL" id="CP069029">
    <property type="protein sequence ID" value="QRC97586.1"/>
    <property type="molecule type" value="Genomic_DNA"/>
</dbReference>
<dbReference type="NCBIfam" id="TIGR03401">
    <property type="entry name" value="cyanamide_fam"/>
    <property type="match status" value="1"/>
</dbReference>
<dbReference type="Proteomes" id="UP000663193">
    <property type="component" value="Chromosome 7"/>
</dbReference>
<reference evidence="3" key="1">
    <citation type="journal article" date="2021" name="BMC Genomics">
        <title>Chromosome-level genome assembly and manually-curated proteome of model necrotroph Parastagonospora nodorum Sn15 reveals a genome-wide trove of candidate effector homologs, and redundancy of virulence-related functions within an accessory chromosome.</title>
        <authorList>
            <person name="Bertazzoni S."/>
            <person name="Jones D.A.B."/>
            <person name="Phan H.T."/>
            <person name="Tan K.-C."/>
            <person name="Hane J.K."/>
        </authorList>
    </citation>
    <scope>NUCLEOTIDE SEQUENCE [LARGE SCALE GENOMIC DNA]</scope>
    <source>
        <strain evidence="3">SN15 / ATCC MYA-4574 / FGSC 10173)</strain>
    </source>
</reference>
<name>A0A7U2F2J9_PHANO</name>
<evidence type="ECO:0000259" key="1">
    <source>
        <dbReference type="PROSITE" id="PS51831"/>
    </source>
</evidence>
<evidence type="ECO:0000313" key="3">
    <source>
        <dbReference type="Proteomes" id="UP000663193"/>
    </source>
</evidence>
<dbReference type="CDD" id="cd00077">
    <property type="entry name" value="HDc"/>
    <property type="match status" value="1"/>
</dbReference>
<proteinExistence type="predicted"/>
<feature type="domain" description="HD" evidence="1">
    <location>
        <begin position="65"/>
        <end position="177"/>
    </location>
</feature>
<dbReference type="PANTHER" id="PTHR35569:SF1">
    <property type="entry name" value="CYANAMIDE HYDRATASE DDI2-RELATED"/>
    <property type="match status" value="1"/>
</dbReference>
<dbReference type="Gene3D" id="1.10.3210.10">
    <property type="entry name" value="Hypothetical protein af1432"/>
    <property type="match status" value="1"/>
</dbReference>
<dbReference type="InterPro" id="IPR017771">
    <property type="entry name" value="Cyanamide_hydratase_HD"/>
</dbReference>
<dbReference type="OrthoDB" id="409121at2759"/>
<evidence type="ECO:0000313" key="2">
    <source>
        <dbReference type="EMBL" id="QRC97586.1"/>
    </source>
</evidence>
<dbReference type="SUPFAM" id="SSF109604">
    <property type="entry name" value="HD-domain/PDEase-like"/>
    <property type="match status" value="1"/>
</dbReference>
<dbReference type="PROSITE" id="PS51831">
    <property type="entry name" value="HD"/>
    <property type="match status" value="1"/>
</dbReference>
<dbReference type="InterPro" id="IPR006674">
    <property type="entry name" value="HD_domain"/>
</dbReference>